<comment type="caution">
    <text evidence="3">The sequence shown here is derived from an EMBL/GenBank/DDBJ whole genome shotgun (WGS) entry which is preliminary data.</text>
</comment>
<dbReference type="AlphaFoldDB" id="A0AA37RBT5"/>
<evidence type="ECO:0000313" key="4">
    <source>
        <dbReference type="Proteomes" id="UP001161257"/>
    </source>
</evidence>
<dbReference type="PROSITE" id="PS50994">
    <property type="entry name" value="INTEGRASE"/>
    <property type="match status" value="1"/>
</dbReference>
<feature type="compositionally biased region" description="Basic and acidic residues" evidence="1">
    <location>
        <begin position="599"/>
        <end position="609"/>
    </location>
</feature>
<dbReference type="InterPro" id="IPR001584">
    <property type="entry name" value="Integrase_cat-core"/>
</dbReference>
<dbReference type="GO" id="GO:0003676">
    <property type="term" value="F:nucleic acid binding"/>
    <property type="evidence" value="ECO:0007669"/>
    <property type="project" value="InterPro"/>
</dbReference>
<feature type="domain" description="Integrase catalytic" evidence="2">
    <location>
        <begin position="211"/>
        <end position="414"/>
    </location>
</feature>
<evidence type="ECO:0000256" key="1">
    <source>
        <dbReference type="SAM" id="MobiDB-lite"/>
    </source>
</evidence>
<proteinExistence type="predicted"/>
<dbReference type="SUPFAM" id="SSF53098">
    <property type="entry name" value="Ribonuclease H-like"/>
    <property type="match status" value="1"/>
</dbReference>
<dbReference type="EMBL" id="BSKJ01000004">
    <property type="protein sequence ID" value="GLO35587.1"/>
    <property type="molecule type" value="Genomic_DNA"/>
</dbReference>
<dbReference type="Proteomes" id="UP001161257">
    <property type="component" value="Unassembled WGS sequence"/>
</dbReference>
<gene>
    <name evidence="3" type="ORF">PPUN14671_24200</name>
</gene>
<protein>
    <recommendedName>
        <fullName evidence="2">Integrase catalytic domain-containing protein</fullName>
    </recommendedName>
</protein>
<name>A0AA37RBT5_PSEPU</name>
<dbReference type="Gene3D" id="3.30.420.10">
    <property type="entry name" value="Ribonuclease H-like superfamily/Ribonuclease H"/>
    <property type="match status" value="1"/>
</dbReference>
<reference evidence="3" key="1">
    <citation type="submission" date="2023-01" db="EMBL/GenBank/DDBJ databases">
        <title>Whole-genome sequence of Pseudomonas putida NBRC 14671.</title>
        <authorList>
            <person name="Morohoshi T."/>
            <person name="Someya N."/>
        </authorList>
    </citation>
    <scope>NUCLEOTIDE SEQUENCE</scope>
    <source>
        <strain evidence="3">NBRC 14671</strain>
    </source>
</reference>
<dbReference type="InterPro" id="IPR036397">
    <property type="entry name" value="RNaseH_sf"/>
</dbReference>
<dbReference type="GO" id="GO:0015074">
    <property type="term" value="P:DNA integration"/>
    <property type="evidence" value="ECO:0007669"/>
    <property type="project" value="InterPro"/>
</dbReference>
<sequence>MVQKFDALKNVLIVMNSATGNVVETFEENVATASEEALNKLRDETLAALPVFEGDVVDESPYTAAEIVFAKNRQEVFDEWMAGRKGVEYVKAELEIEISMIRRLKDKYIVIGDWRAFVPGKSGRKKGDTKFSTYVEELIVSTADAEYTGPGANEERVIDSIISTLGRANSPSRTTLRRRLRKIIDDRERIRVKEGEEAKQDKCGSFPFGLKVTGPLEVVEADGSPLDMHARCRQTGMLLGRPYLMLIKDKWSRSCLGFALYFGAPSRWTLAQALDMAIKPKEDLIRALGLDENLYRWIQYGRFSALMVDGGSDLNAKTVKAACELHNVKHMRRKRKQSGGSIERGLGIINRYFIQTLEGAVPPSGKKPRGKKIEKTAIYFLDQIFKMVVIEICRRHEKFGYDGKTSNELWLSQFGEHDGEIRTPPRFEDPLDFIIGMYHEHRVKVRKDAIIIHGGLRYHPGPYYGLAGAHVRVKVDYSDIDRAWVLHNEKWIPIERLGPDLDDLRPFEGVPPSSKWGPISMLAWKAKLYKQPKAGELTLAGEQIHLGQQDYKKALQKEALDRARNAANAKQSEMVGPFANATPKISNTQPKNDPVIDATDVKPLEGFDL</sequence>
<organism evidence="3 4">
    <name type="scientific">Pseudomonas putida</name>
    <name type="common">Arthrobacter siderocapsulatus</name>
    <dbReference type="NCBI Taxonomy" id="303"/>
    <lineage>
        <taxon>Bacteria</taxon>
        <taxon>Pseudomonadati</taxon>
        <taxon>Pseudomonadota</taxon>
        <taxon>Gammaproteobacteria</taxon>
        <taxon>Pseudomonadales</taxon>
        <taxon>Pseudomonadaceae</taxon>
        <taxon>Pseudomonas</taxon>
    </lineage>
</organism>
<dbReference type="RefSeq" id="WP_284353476.1">
    <property type="nucleotide sequence ID" value="NZ_BSKF01000002.1"/>
</dbReference>
<accession>A0AA37RBT5</accession>
<evidence type="ECO:0000313" key="3">
    <source>
        <dbReference type="EMBL" id="GLO35587.1"/>
    </source>
</evidence>
<dbReference type="InterPro" id="IPR012337">
    <property type="entry name" value="RNaseH-like_sf"/>
</dbReference>
<feature type="region of interest" description="Disordered" evidence="1">
    <location>
        <begin position="564"/>
        <end position="609"/>
    </location>
</feature>
<evidence type="ECO:0000259" key="2">
    <source>
        <dbReference type="PROSITE" id="PS50994"/>
    </source>
</evidence>